<evidence type="ECO:0000256" key="4">
    <source>
        <dbReference type="ARBA" id="ARBA00022840"/>
    </source>
</evidence>
<feature type="transmembrane region" description="Helical" evidence="8">
    <location>
        <begin position="71"/>
        <end position="91"/>
    </location>
</feature>
<gene>
    <name evidence="11" type="ORF">F2Q65_05135</name>
</gene>
<dbReference type="SUPFAM" id="SSF52540">
    <property type="entry name" value="P-loop containing nucleoside triphosphate hydrolases"/>
    <property type="match status" value="2"/>
</dbReference>
<dbReference type="GO" id="GO:0016887">
    <property type="term" value="F:ATP hydrolysis activity"/>
    <property type="evidence" value="ECO:0007669"/>
    <property type="project" value="InterPro"/>
</dbReference>
<evidence type="ECO:0000256" key="7">
    <source>
        <dbReference type="SAM" id="MobiDB-lite"/>
    </source>
</evidence>
<accession>A0A5M8FS35</accession>
<comment type="subcellular location">
    <subcellularLocation>
        <location evidence="1">Cell membrane</location>
        <topology evidence="1">Multi-pass membrane protein</topology>
    </subcellularLocation>
</comment>
<dbReference type="Pfam" id="PF00005">
    <property type="entry name" value="ABC_tran"/>
    <property type="match status" value="2"/>
</dbReference>
<dbReference type="InterPro" id="IPR039421">
    <property type="entry name" value="Type_1_exporter"/>
</dbReference>
<keyword evidence="5 8" id="KW-1133">Transmembrane helix</keyword>
<feature type="transmembrane region" description="Helical" evidence="8">
    <location>
        <begin position="742"/>
        <end position="760"/>
    </location>
</feature>
<dbReference type="GO" id="GO:0005524">
    <property type="term" value="F:ATP binding"/>
    <property type="evidence" value="ECO:0007669"/>
    <property type="project" value="UniProtKB-KW"/>
</dbReference>
<dbReference type="RefSeq" id="WP_150091074.1">
    <property type="nucleotide sequence ID" value="NZ_VWXX01000004.1"/>
</dbReference>
<evidence type="ECO:0000313" key="12">
    <source>
        <dbReference type="Proteomes" id="UP000322981"/>
    </source>
</evidence>
<keyword evidence="6 8" id="KW-0472">Membrane</keyword>
<comment type="caution">
    <text evidence="11">The sequence shown here is derived from an EMBL/GenBank/DDBJ whole genome shotgun (WGS) entry which is preliminary data.</text>
</comment>
<keyword evidence="12" id="KW-1185">Reference proteome</keyword>
<dbReference type="Pfam" id="PF00664">
    <property type="entry name" value="ABC_membrane"/>
    <property type="match status" value="2"/>
</dbReference>
<dbReference type="PROSITE" id="PS50893">
    <property type="entry name" value="ABC_TRANSPORTER_2"/>
    <property type="match status" value="2"/>
</dbReference>
<feature type="domain" description="ABC transmembrane type-1" evidence="10">
    <location>
        <begin position="742"/>
        <end position="1022"/>
    </location>
</feature>
<evidence type="ECO:0000256" key="1">
    <source>
        <dbReference type="ARBA" id="ARBA00004651"/>
    </source>
</evidence>
<feature type="domain" description="ABC transporter" evidence="9">
    <location>
        <begin position="1056"/>
        <end position="1287"/>
    </location>
</feature>
<dbReference type="Proteomes" id="UP000322981">
    <property type="component" value="Unassembled WGS sequence"/>
</dbReference>
<dbReference type="OrthoDB" id="6336411at2"/>
<dbReference type="InterPro" id="IPR036640">
    <property type="entry name" value="ABC1_TM_sf"/>
</dbReference>
<feature type="transmembrane region" description="Helical" evidence="8">
    <location>
        <begin position="266"/>
        <end position="284"/>
    </location>
</feature>
<evidence type="ECO:0000256" key="5">
    <source>
        <dbReference type="ARBA" id="ARBA00022989"/>
    </source>
</evidence>
<reference evidence="11 12" key="1">
    <citation type="submission" date="2019-09" db="EMBL/GenBank/DDBJ databases">
        <title>Whole-genome sequence of the purple sulfur bacterium Thiohalocapsa marina DSM 19078.</title>
        <authorList>
            <person name="Kyndt J.A."/>
            <person name="Meyer T.E."/>
        </authorList>
    </citation>
    <scope>NUCLEOTIDE SEQUENCE [LARGE SCALE GENOMIC DNA]</scope>
    <source>
        <strain evidence="11 12">DSM 19078</strain>
    </source>
</reference>
<dbReference type="GO" id="GO:0034040">
    <property type="term" value="F:ATPase-coupled lipid transmembrane transporter activity"/>
    <property type="evidence" value="ECO:0007669"/>
    <property type="project" value="TreeGrafter"/>
</dbReference>
<feature type="transmembrane region" description="Helical" evidence="8">
    <location>
        <begin position="36"/>
        <end position="59"/>
    </location>
</feature>
<feature type="transmembrane region" description="Helical" evidence="8">
    <location>
        <begin position="965"/>
        <end position="987"/>
    </location>
</feature>
<protein>
    <submittedName>
        <fullName evidence="11">ATP-binding cassette domain-containing protein</fullName>
    </submittedName>
</protein>
<dbReference type="InterPro" id="IPR003439">
    <property type="entry name" value="ABC_transporter-like_ATP-bd"/>
</dbReference>
<organism evidence="11 12">
    <name type="scientific">Thiohalocapsa marina</name>
    <dbReference type="NCBI Taxonomy" id="424902"/>
    <lineage>
        <taxon>Bacteria</taxon>
        <taxon>Pseudomonadati</taxon>
        <taxon>Pseudomonadota</taxon>
        <taxon>Gammaproteobacteria</taxon>
        <taxon>Chromatiales</taxon>
        <taxon>Chromatiaceae</taxon>
        <taxon>Thiohalocapsa</taxon>
    </lineage>
</organism>
<dbReference type="SUPFAM" id="SSF90123">
    <property type="entry name" value="ABC transporter transmembrane region"/>
    <property type="match status" value="2"/>
</dbReference>
<dbReference type="PROSITE" id="PS50929">
    <property type="entry name" value="ABC_TM1F"/>
    <property type="match status" value="2"/>
</dbReference>
<dbReference type="PANTHER" id="PTHR24221">
    <property type="entry name" value="ATP-BINDING CASSETTE SUB-FAMILY B"/>
    <property type="match status" value="1"/>
</dbReference>
<keyword evidence="2 8" id="KW-0812">Transmembrane</keyword>
<feature type="transmembrane region" description="Helical" evidence="8">
    <location>
        <begin position="776"/>
        <end position="794"/>
    </location>
</feature>
<evidence type="ECO:0000259" key="9">
    <source>
        <dbReference type="PROSITE" id="PS50893"/>
    </source>
</evidence>
<feature type="domain" description="ABC transmembrane type-1" evidence="10">
    <location>
        <begin position="39"/>
        <end position="309"/>
    </location>
</feature>
<dbReference type="EMBL" id="VWXX01000004">
    <property type="protein sequence ID" value="KAA6186751.1"/>
    <property type="molecule type" value="Genomic_DNA"/>
</dbReference>
<keyword evidence="4 11" id="KW-0067">ATP-binding</keyword>
<evidence type="ECO:0000256" key="8">
    <source>
        <dbReference type="SAM" id="Phobius"/>
    </source>
</evidence>
<dbReference type="Gene3D" id="1.20.1560.10">
    <property type="entry name" value="ABC transporter type 1, transmembrane domain"/>
    <property type="match status" value="2"/>
</dbReference>
<dbReference type="PANTHER" id="PTHR24221:SF248">
    <property type="entry name" value="ABC TRANSPORTER TRANSMEMBRANE REGION"/>
    <property type="match status" value="1"/>
</dbReference>
<dbReference type="GO" id="GO:0140359">
    <property type="term" value="F:ABC-type transporter activity"/>
    <property type="evidence" value="ECO:0007669"/>
    <property type="project" value="InterPro"/>
</dbReference>
<feature type="domain" description="ABC transporter" evidence="9">
    <location>
        <begin position="351"/>
        <end position="584"/>
    </location>
</feature>
<dbReference type="SMART" id="SM00382">
    <property type="entry name" value="AAA"/>
    <property type="match status" value="2"/>
</dbReference>
<evidence type="ECO:0000256" key="6">
    <source>
        <dbReference type="ARBA" id="ARBA00023136"/>
    </source>
</evidence>
<feature type="region of interest" description="Disordered" evidence="7">
    <location>
        <begin position="563"/>
        <end position="585"/>
    </location>
</feature>
<dbReference type="GO" id="GO:0005886">
    <property type="term" value="C:plasma membrane"/>
    <property type="evidence" value="ECO:0007669"/>
    <property type="project" value="UniProtKB-SubCell"/>
</dbReference>
<evidence type="ECO:0000256" key="3">
    <source>
        <dbReference type="ARBA" id="ARBA00022741"/>
    </source>
</evidence>
<dbReference type="InterPro" id="IPR027417">
    <property type="entry name" value="P-loop_NTPase"/>
</dbReference>
<dbReference type="InterPro" id="IPR011527">
    <property type="entry name" value="ABC1_TM_dom"/>
</dbReference>
<dbReference type="InterPro" id="IPR003593">
    <property type="entry name" value="AAA+_ATPase"/>
</dbReference>
<keyword evidence="3" id="KW-0547">Nucleotide-binding</keyword>
<dbReference type="Gene3D" id="3.40.50.300">
    <property type="entry name" value="P-loop containing nucleotide triphosphate hydrolases"/>
    <property type="match status" value="2"/>
</dbReference>
<sequence>MSNPAKDAKPGHATEAGTVTSGSLIKLLGAPDLRKVLPALIASALVSNVLVLALPLAILQILDRVIVNQALSTLGFLAIGLFAALILEQLLRVINGMLTSWLGARFEHRATIQALDHLFRVPLRRYQRNEPSVYAEMIQAASRVSGFYSGQALLGLLDLPFVFLFLGLIYLIGGALVLVPVTLLLLFTLLMMRHGRARQGLVQGRAGIEDRRTGFLYELLSGIHTVKTMMMERSMLRRYEMLQRASAEEEEHSTTLSDRADRLGHYFSQLMVICIISVGAWMVIQGDMTSGGLAASLILSVRLMRPLRQGLQFKHRYQEFISANQRLRELMALPVVDEPGKPPLPPIERGIELRDVEVRFTDQPLFSGVNLTVPKGAYIAIRGASGCGKTTLLNVIRGLEQADAGELLVDDRPLSDFAASSCFRRIALLPEAGIVVSGTILENLTMFDASLNRRALELASELGLDAVVAGMKLGYETRLGENASETLSMGFRQLISIVRALVRDPDVILFDEANMALDMDRDRDLRRYLEQQKGRCSLILVSHRPSYLALADRNYYLHDGRLHDTAPEQPLADQEPAQAPPRPETDGHLARLIEERLTHPTDLSRCLQPLLYALDWQGQTQDLAEALPHMDIELDLSGLFAVLSELEYAVHPLGAMRKPPDDRLAPYLYLPRRGPAQVVIERTLEGQLRVFDGGSGEQMLVDRLSGAGTFYVFKPAPARDTPDSKTSWVTGVLHRFRAHQRLILLITVLTTILSLAPPLYTRTTWDRVIPVGDIQIELYLFVGALIAVAIGWILSMVKGRMLGHVGGRAEYIIGIGLTRRILGLRSVSIEGVPVTRQVRRLRGLHRLREYFVGPIARLAFDLPATLILVAVLVLINPWMSIVLLASVSAFALAGFFVFRASKRPSQAASVASAARREFIDETLHALRLIRESGAEPAWTERLRTLSAEAVLSGFRSRRLTQQVQGLSRVLAGGTGVLTLITSAFLAIKGEISNGTLLATQILIWRITGPMQNLFLASTSATRIKENIRQIDNLMRLPLERDRGIHQTIRPAVQGQVNLERVSFRYSNDSDPALLGVTCEIASRQFLAITGPDGAGKSTLLHLILKMYLPQAGSIRLDNIDIRQLTTTDLRSRISYMPQSCDLFYGTITQNLRLAHPAASNDEIRWAADMSGLLADIEDLPEGFETRISSSRALQLPRGFRQRLSLARTMLRPAPLVLMDEPGTGMDTAGDLALERCIRWLMGRTTLIVVTLRPGHMRLADRVLYLEKGRVTAIGPFDQLEAKIMAGLR</sequence>
<name>A0A5M8FS35_9GAMM</name>
<feature type="transmembrane region" description="Helical" evidence="8">
    <location>
        <begin position="161"/>
        <end position="190"/>
    </location>
</feature>
<proteinExistence type="predicted"/>
<evidence type="ECO:0000259" key="10">
    <source>
        <dbReference type="PROSITE" id="PS50929"/>
    </source>
</evidence>
<evidence type="ECO:0000256" key="2">
    <source>
        <dbReference type="ARBA" id="ARBA00022692"/>
    </source>
</evidence>
<feature type="transmembrane region" description="Helical" evidence="8">
    <location>
        <begin position="850"/>
        <end position="875"/>
    </location>
</feature>
<evidence type="ECO:0000313" key="11">
    <source>
        <dbReference type="EMBL" id="KAA6186751.1"/>
    </source>
</evidence>